<dbReference type="Gene3D" id="3.40.640.10">
    <property type="entry name" value="Type I PLP-dependent aspartate aminotransferase-like (Major domain)"/>
    <property type="match status" value="1"/>
</dbReference>
<dbReference type="RefSeq" id="WP_331848401.1">
    <property type="nucleotide sequence ID" value="NZ_JAZHPZ010000013.1"/>
</dbReference>
<dbReference type="SUPFAM" id="SSF53383">
    <property type="entry name" value="PLP-dependent transferases"/>
    <property type="match status" value="1"/>
</dbReference>
<keyword evidence="4" id="KW-0663">Pyridoxal phosphate</keyword>
<evidence type="ECO:0000256" key="4">
    <source>
        <dbReference type="ARBA" id="ARBA00022898"/>
    </source>
</evidence>
<keyword evidence="10" id="KW-1185">Reference proteome</keyword>
<dbReference type="PANTHER" id="PTHR11601">
    <property type="entry name" value="CYSTEINE DESULFURYLASE FAMILY MEMBER"/>
    <property type="match status" value="1"/>
</dbReference>
<evidence type="ECO:0000313" key="9">
    <source>
        <dbReference type="EMBL" id="MEF2968189.1"/>
    </source>
</evidence>
<evidence type="ECO:0000256" key="5">
    <source>
        <dbReference type="ARBA" id="ARBA00023004"/>
    </source>
</evidence>
<dbReference type="Gene3D" id="3.90.1150.10">
    <property type="entry name" value="Aspartate Aminotransferase, domain 1"/>
    <property type="match status" value="1"/>
</dbReference>
<comment type="caution">
    <text evidence="9">The sequence shown here is derived from an EMBL/GenBank/DDBJ whole genome shotgun (WGS) entry which is preliminary data.</text>
</comment>
<dbReference type="PROSITE" id="PS00595">
    <property type="entry name" value="AA_TRANSFER_CLASS_5"/>
    <property type="match status" value="1"/>
</dbReference>
<keyword evidence="5" id="KW-0408">Iron</keyword>
<evidence type="ECO:0000313" key="10">
    <source>
        <dbReference type="Proteomes" id="UP001306950"/>
    </source>
</evidence>
<keyword evidence="6" id="KW-0411">Iron-sulfur</keyword>
<dbReference type="Gene3D" id="1.10.260.50">
    <property type="match status" value="1"/>
</dbReference>
<evidence type="ECO:0000256" key="1">
    <source>
        <dbReference type="ARBA" id="ARBA00001933"/>
    </source>
</evidence>
<dbReference type="PIRSF" id="PIRSF005572">
    <property type="entry name" value="NifS"/>
    <property type="match status" value="1"/>
</dbReference>
<accession>A0ABU7VZ57</accession>
<dbReference type="InterPro" id="IPR015424">
    <property type="entry name" value="PyrdxlP-dep_Trfase"/>
</dbReference>
<dbReference type="Pfam" id="PF00266">
    <property type="entry name" value="Aminotran_5"/>
    <property type="match status" value="1"/>
</dbReference>
<gene>
    <name evidence="9" type="ORF">V3851_20365</name>
</gene>
<evidence type="ECO:0000256" key="3">
    <source>
        <dbReference type="ARBA" id="ARBA00022723"/>
    </source>
</evidence>
<name>A0ABU7VZ57_9BACL</name>
<dbReference type="PANTHER" id="PTHR11601:SF36">
    <property type="entry name" value="CYSTEINE DESULFURASE NIFS-RELATED"/>
    <property type="match status" value="1"/>
</dbReference>
<evidence type="ECO:0000256" key="6">
    <source>
        <dbReference type="ARBA" id="ARBA00023014"/>
    </source>
</evidence>
<comment type="similarity">
    <text evidence="2">Belongs to the class-V pyridoxal-phosphate-dependent aminotransferase family. NifS/IscS subfamily.</text>
</comment>
<feature type="domain" description="Aminotransferase class V" evidence="8">
    <location>
        <begin position="6"/>
        <end position="371"/>
    </location>
</feature>
<organism evidence="9 10">
    <name type="scientific">Paenibacillus haidiansis</name>
    <dbReference type="NCBI Taxonomy" id="1574488"/>
    <lineage>
        <taxon>Bacteria</taxon>
        <taxon>Bacillati</taxon>
        <taxon>Bacillota</taxon>
        <taxon>Bacilli</taxon>
        <taxon>Bacillales</taxon>
        <taxon>Paenibacillaceae</taxon>
        <taxon>Paenibacillus</taxon>
    </lineage>
</organism>
<dbReference type="InterPro" id="IPR000192">
    <property type="entry name" value="Aminotrans_V_dom"/>
</dbReference>
<evidence type="ECO:0000256" key="2">
    <source>
        <dbReference type="ARBA" id="ARBA00006490"/>
    </source>
</evidence>
<proteinExistence type="inferred from homology"/>
<dbReference type="InterPro" id="IPR015421">
    <property type="entry name" value="PyrdxlP-dep_Trfase_major"/>
</dbReference>
<dbReference type="EMBL" id="JAZHPZ010000013">
    <property type="protein sequence ID" value="MEF2968189.1"/>
    <property type="molecule type" value="Genomic_DNA"/>
</dbReference>
<dbReference type="Proteomes" id="UP001306950">
    <property type="component" value="Unassembled WGS sequence"/>
</dbReference>
<dbReference type="InterPro" id="IPR016454">
    <property type="entry name" value="Cysteine_dSase"/>
</dbReference>
<comment type="cofactor">
    <cofactor evidence="1 7">
        <name>pyridoxal 5'-phosphate</name>
        <dbReference type="ChEBI" id="CHEBI:597326"/>
    </cofactor>
</comment>
<reference evidence="9 10" key="1">
    <citation type="submission" date="2024-02" db="EMBL/GenBank/DDBJ databases">
        <title>A nitrogen-fixing paenibacillus bacterium.</title>
        <authorList>
            <person name="Zhang W.L."/>
            <person name="Chen S.F."/>
        </authorList>
    </citation>
    <scope>NUCLEOTIDE SEQUENCE [LARGE SCALE GENOMIC DNA]</scope>
    <source>
        <strain evidence="9 10">M1</strain>
    </source>
</reference>
<dbReference type="InterPro" id="IPR020578">
    <property type="entry name" value="Aminotrans_V_PyrdxlP_BS"/>
</dbReference>
<protein>
    <submittedName>
        <fullName evidence="9">Cysteine desulfurase family protein</fullName>
    </submittedName>
</protein>
<evidence type="ECO:0000256" key="7">
    <source>
        <dbReference type="RuleBase" id="RU004504"/>
    </source>
</evidence>
<dbReference type="InterPro" id="IPR015422">
    <property type="entry name" value="PyrdxlP-dep_Trfase_small"/>
</dbReference>
<sequence length="392" mass="42777">MMNPLYFDYCASAPLHPRALKKLMTATEACFANPSSAHQMGFAARRLIEEARDQLSGLLQVTPAEIIFTSGATESNNLAIQGALRAWRRKTGLVPHILLSEIEHSSVYQCCKFLGEEGAEVTLLPVDRNGIVSVQKVKESLKSNTALVSVMHVNNETGSLQPISEIGRLIKAQQPGVYFHVDGVQGFGKLPVAMDHIDLYTISGHKIGGPKGIGLLVKKEHVEIDPLLYGGEQENGWRPGTTNVPAILGFAAAVEAALEEREEKMEHISLLHDYVYSRLKGIPGIILNSPDIPLSSPHIINFSCIKKGITSAMMIGILEKNGIIASSQSACSSQAKQSRVLLAMTGDEATSSASIRLSFHETVKMEDAQYLTDAVERMMNRLQLMNKFELLS</sequence>
<keyword evidence="3" id="KW-0479">Metal-binding</keyword>
<evidence type="ECO:0000259" key="8">
    <source>
        <dbReference type="Pfam" id="PF00266"/>
    </source>
</evidence>